<keyword evidence="1" id="KW-1133">Transmembrane helix</keyword>
<accession>A0A8S5NTG1</accession>
<evidence type="ECO:0000256" key="1">
    <source>
        <dbReference type="SAM" id="Phobius"/>
    </source>
</evidence>
<organism evidence="2">
    <name type="scientific">Siphoviridae sp. ct1TR2</name>
    <dbReference type="NCBI Taxonomy" id="2825309"/>
    <lineage>
        <taxon>Viruses</taxon>
        <taxon>Duplodnaviria</taxon>
        <taxon>Heunggongvirae</taxon>
        <taxon>Uroviricota</taxon>
        <taxon>Caudoviricetes</taxon>
    </lineage>
</organism>
<sequence>MHSPLSSQPVLSGACHLLYKIFFLFYLVIRGNLLI</sequence>
<name>A0A8S5NTG1_9CAUD</name>
<proteinExistence type="predicted"/>
<feature type="transmembrane region" description="Helical" evidence="1">
    <location>
        <begin position="6"/>
        <end position="29"/>
    </location>
</feature>
<dbReference type="EMBL" id="BK015245">
    <property type="protein sequence ID" value="DAD97684.1"/>
    <property type="molecule type" value="Genomic_DNA"/>
</dbReference>
<keyword evidence="1" id="KW-0472">Membrane</keyword>
<reference evidence="2" key="1">
    <citation type="journal article" date="2021" name="Proc. Natl. Acad. Sci. U.S.A.">
        <title>A Catalog of Tens of Thousands of Viruses from Human Metagenomes Reveals Hidden Associations with Chronic Diseases.</title>
        <authorList>
            <person name="Tisza M.J."/>
            <person name="Buck C.B."/>
        </authorList>
    </citation>
    <scope>NUCLEOTIDE SEQUENCE</scope>
    <source>
        <strain evidence="2">Ct1TR2</strain>
    </source>
</reference>
<evidence type="ECO:0000313" key="2">
    <source>
        <dbReference type="EMBL" id="DAD97684.1"/>
    </source>
</evidence>
<protein>
    <submittedName>
        <fullName evidence="2">Uncharacterized protein</fullName>
    </submittedName>
</protein>
<keyword evidence="1" id="KW-0812">Transmembrane</keyword>